<feature type="compositionally biased region" description="Basic and acidic residues" evidence="1">
    <location>
        <begin position="461"/>
        <end position="472"/>
    </location>
</feature>
<accession>A0AAW1CM73</accession>
<name>A0AAW1CM73_9HEMI</name>
<feature type="region of interest" description="Disordered" evidence="1">
    <location>
        <begin position="461"/>
        <end position="538"/>
    </location>
</feature>
<keyword evidence="2" id="KW-0472">Membrane</keyword>
<evidence type="ECO:0000256" key="2">
    <source>
        <dbReference type="SAM" id="Phobius"/>
    </source>
</evidence>
<sequence length="599" mass="68539">MVVISSLLLGVLYIAGILLYVRRRLRSNYQSPAISSAVSEEHVVKNNPLLVHCHDTMVYLNESSPSIEESDAVSSAQEENNQMVGSVKTSAMVHGSMECIPEDTVEQGNDANECIPEQNISIVDTLEVRDEKSLPLGVANVRRKLYFNPAYFEPELLVAPPPGAIEFLTKIREVITFAKSKIEAKKYLPSLMSIPEECTISKKFHDTLNFNTLTSSSDTETIYGINTKFTVRKWLETMPYTKMKYQDYTMKNNIKIYEEKLPNDELQLEIIDNFNDINTMNNNNNDETHYEIIEQNNKNNIFSDSEIKLNENDYELISINKQSNDFNSLPDLTNINFINNNDFIDSKNGCLSITLENDIIIDKENDSDGIEPDTLDRKPNKFRINDDIVIKRSLTHDDIYFDSLERPVITLKSNNNNNNNNNNNGKRKLQNRAFNSLREIFEAKYKQYQCKHKIINEKILKPEERQAKRQREPQPNLSIKPPCLHENFKKINNKKTQSRPEDLGYLSTESNESKIYETQSDTDDSYYDGASESGAESTATDSFLFGKIRKCTHNINNNNNNKNDNNNDNTSVPQNSENDSNVSLITVISNDNDDKISLH</sequence>
<organism evidence="3 4">
    <name type="scientific">Rhynocoris fuscipes</name>
    <dbReference type="NCBI Taxonomy" id="488301"/>
    <lineage>
        <taxon>Eukaryota</taxon>
        <taxon>Metazoa</taxon>
        <taxon>Ecdysozoa</taxon>
        <taxon>Arthropoda</taxon>
        <taxon>Hexapoda</taxon>
        <taxon>Insecta</taxon>
        <taxon>Pterygota</taxon>
        <taxon>Neoptera</taxon>
        <taxon>Paraneoptera</taxon>
        <taxon>Hemiptera</taxon>
        <taxon>Heteroptera</taxon>
        <taxon>Panheteroptera</taxon>
        <taxon>Cimicomorpha</taxon>
        <taxon>Reduviidae</taxon>
        <taxon>Harpactorinae</taxon>
        <taxon>Harpactorini</taxon>
        <taxon>Rhynocoris</taxon>
    </lineage>
</organism>
<keyword evidence="2" id="KW-0812">Transmembrane</keyword>
<dbReference type="Proteomes" id="UP001461498">
    <property type="component" value="Unassembled WGS sequence"/>
</dbReference>
<keyword evidence="4" id="KW-1185">Reference proteome</keyword>
<dbReference type="AlphaFoldDB" id="A0AAW1CM73"/>
<comment type="caution">
    <text evidence="3">The sequence shown here is derived from an EMBL/GenBank/DDBJ whole genome shotgun (WGS) entry which is preliminary data.</text>
</comment>
<reference evidence="3 4" key="1">
    <citation type="submission" date="2022-12" db="EMBL/GenBank/DDBJ databases">
        <title>Chromosome-level genome assembly of true bugs.</title>
        <authorList>
            <person name="Ma L."/>
            <person name="Li H."/>
        </authorList>
    </citation>
    <scope>NUCLEOTIDE SEQUENCE [LARGE SCALE GENOMIC DNA]</scope>
    <source>
        <strain evidence="3">Lab_2022b</strain>
    </source>
</reference>
<dbReference type="GO" id="GO:0005938">
    <property type="term" value="C:cell cortex"/>
    <property type="evidence" value="ECO:0007669"/>
    <property type="project" value="TreeGrafter"/>
</dbReference>
<feature type="compositionally biased region" description="Polar residues" evidence="1">
    <location>
        <begin position="570"/>
        <end position="582"/>
    </location>
</feature>
<keyword evidence="2" id="KW-1133">Transmembrane helix</keyword>
<dbReference type="PANTHER" id="PTHR39387:SF1">
    <property type="entry name" value="SHAVENOID, ISOFORM B"/>
    <property type="match status" value="1"/>
</dbReference>
<feature type="transmembrane region" description="Helical" evidence="2">
    <location>
        <begin position="6"/>
        <end position="21"/>
    </location>
</feature>
<feature type="region of interest" description="Disordered" evidence="1">
    <location>
        <begin position="555"/>
        <end position="582"/>
    </location>
</feature>
<evidence type="ECO:0000313" key="3">
    <source>
        <dbReference type="EMBL" id="KAK9497928.1"/>
    </source>
</evidence>
<dbReference type="GO" id="GO:0035317">
    <property type="term" value="P:imaginal disc-derived wing hair organization"/>
    <property type="evidence" value="ECO:0007669"/>
    <property type="project" value="TreeGrafter"/>
</dbReference>
<dbReference type="EMBL" id="JAPXFL010000013">
    <property type="protein sequence ID" value="KAK9497928.1"/>
    <property type="molecule type" value="Genomic_DNA"/>
</dbReference>
<proteinExistence type="predicted"/>
<gene>
    <name evidence="3" type="ORF">O3M35_003826</name>
</gene>
<evidence type="ECO:0000313" key="4">
    <source>
        <dbReference type="Proteomes" id="UP001461498"/>
    </source>
</evidence>
<protein>
    <submittedName>
        <fullName evidence="3">Uncharacterized protein</fullName>
    </submittedName>
</protein>
<dbReference type="PANTHER" id="PTHR39387">
    <property type="entry name" value="SHAVENOID, ISOFORM B"/>
    <property type="match status" value="1"/>
</dbReference>
<feature type="compositionally biased region" description="Low complexity" evidence="1">
    <location>
        <begin position="555"/>
        <end position="569"/>
    </location>
</feature>
<evidence type="ECO:0000256" key="1">
    <source>
        <dbReference type="SAM" id="MobiDB-lite"/>
    </source>
</evidence>